<accession>A0A537LU29</accession>
<evidence type="ECO:0000256" key="2">
    <source>
        <dbReference type="ARBA" id="ARBA00022448"/>
    </source>
</evidence>
<feature type="transmembrane region" description="Helical" evidence="7">
    <location>
        <begin position="99"/>
        <end position="121"/>
    </location>
</feature>
<dbReference type="PANTHER" id="PTHR43163:SF6">
    <property type="entry name" value="DIPEPTIDE TRANSPORT SYSTEM PERMEASE PROTEIN DPPB-RELATED"/>
    <property type="match status" value="1"/>
</dbReference>
<dbReference type="SUPFAM" id="SSF161098">
    <property type="entry name" value="MetI-like"/>
    <property type="match status" value="1"/>
</dbReference>
<evidence type="ECO:0000256" key="3">
    <source>
        <dbReference type="ARBA" id="ARBA00022475"/>
    </source>
</evidence>
<dbReference type="EMBL" id="VBAM01000224">
    <property type="protein sequence ID" value="TMJ11528.1"/>
    <property type="molecule type" value="Genomic_DNA"/>
</dbReference>
<dbReference type="GO" id="GO:0005886">
    <property type="term" value="C:plasma membrane"/>
    <property type="evidence" value="ECO:0007669"/>
    <property type="project" value="UniProtKB-SubCell"/>
</dbReference>
<dbReference type="CDD" id="cd06261">
    <property type="entry name" value="TM_PBP2"/>
    <property type="match status" value="1"/>
</dbReference>
<proteinExistence type="inferred from homology"/>
<feature type="transmembrane region" description="Helical" evidence="7">
    <location>
        <begin position="12"/>
        <end position="32"/>
    </location>
</feature>
<evidence type="ECO:0000256" key="5">
    <source>
        <dbReference type="ARBA" id="ARBA00022989"/>
    </source>
</evidence>
<dbReference type="InterPro" id="IPR045621">
    <property type="entry name" value="BPD_transp_1_N"/>
</dbReference>
<comment type="subcellular location">
    <subcellularLocation>
        <location evidence="1 7">Cell membrane</location>
        <topology evidence="1 7">Multi-pass membrane protein</topology>
    </subcellularLocation>
</comment>
<comment type="caution">
    <text evidence="9">The sequence shown here is derived from an EMBL/GenBank/DDBJ whole genome shotgun (WGS) entry which is preliminary data.</text>
</comment>
<keyword evidence="6 7" id="KW-0472">Membrane</keyword>
<feature type="transmembrane region" description="Helical" evidence="7">
    <location>
        <begin position="234"/>
        <end position="260"/>
    </location>
</feature>
<dbReference type="Pfam" id="PF19300">
    <property type="entry name" value="BPD_transp_1_N"/>
    <property type="match status" value="1"/>
</dbReference>
<protein>
    <submittedName>
        <fullName evidence="9">ABC transporter permease</fullName>
    </submittedName>
</protein>
<evidence type="ECO:0000256" key="1">
    <source>
        <dbReference type="ARBA" id="ARBA00004651"/>
    </source>
</evidence>
<dbReference type="PANTHER" id="PTHR43163">
    <property type="entry name" value="DIPEPTIDE TRANSPORT SYSTEM PERMEASE PROTEIN DPPB-RELATED"/>
    <property type="match status" value="1"/>
</dbReference>
<feature type="transmembrane region" description="Helical" evidence="7">
    <location>
        <begin position="179"/>
        <end position="196"/>
    </location>
</feature>
<name>A0A537LU29_9BACT</name>
<dbReference type="Gene3D" id="1.10.3720.10">
    <property type="entry name" value="MetI-like"/>
    <property type="match status" value="1"/>
</dbReference>
<evidence type="ECO:0000256" key="7">
    <source>
        <dbReference type="RuleBase" id="RU363032"/>
    </source>
</evidence>
<dbReference type="GO" id="GO:0055085">
    <property type="term" value="P:transmembrane transport"/>
    <property type="evidence" value="ECO:0007669"/>
    <property type="project" value="InterPro"/>
</dbReference>
<dbReference type="Pfam" id="PF00528">
    <property type="entry name" value="BPD_transp_1"/>
    <property type="match status" value="1"/>
</dbReference>
<organism evidence="9 10">
    <name type="scientific">Candidatus Segetimicrobium genomatis</name>
    <dbReference type="NCBI Taxonomy" id="2569760"/>
    <lineage>
        <taxon>Bacteria</taxon>
        <taxon>Bacillati</taxon>
        <taxon>Candidatus Sysuimicrobiota</taxon>
        <taxon>Candidatus Sysuimicrobiia</taxon>
        <taxon>Candidatus Sysuimicrobiales</taxon>
        <taxon>Candidatus Segetimicrobiaceae</taxon>
        <taxon>Candidatus Segetimicrobium</taxon>
    </lineage>
</organism>
<feature type="transmembrane region" description="Helical" evidence="7">
    <location>
        <begin position="280"/>
        <end position="303"/>
    </location>
</feature>
<evidence type="ECO:0000256" key="4">
    <source>
        <dbReference type="ARBA" id="ARBA00022692"/>
    </source>
</evidence>
<feature type="transmembrane region" description="Helical" evidence="7">
    <location>
        <begin position="133"/>
        <end position="159"/>
    </location>
</feature>
<evidence type="ECO:0000313" key="9">
    <source>
        <dbReference type="EMBL" id="TMJ11528.1"/>
    </source>
</evidence>
<feature type="domain" description="ABC transmembrane type-1" evidence="8">
    <location>
        <begin position="97"/>
        <end position="299"/>
    </location>
</feature>
<gene>
    <name evidence="9" type="ORF">E6H02_06860</name>
</gene>
<reference evidence="9 10" key="1">
    <citation type="journal article" date="2019" name="Nat. Microbiol.">
        <title>Mediterranean grassland soil C-N compound turnover is dependent on rainfall and depth, and is mediated by genomically divergent microorganisms.</title>
        <authorList>
            <person name="Diamond S."/>
            <person name="Andeer P.F."/>
            <person name="Li Z."/>
            <person name="Crits-Christoph A."/>
            <person name="Burstein D."/>
            <person name="Anantharaman K."/>
            <person name="Lane K.R."/>
            <person name="Thomas B.C."/>
            <person name="Pan C."/>
            <person name="Northen T.R."/>
            <person name="Banfield J.F."/>
        </authorList>
    </citation>
    <scope>NUCLEOTIDE SEQUENCE [LARGE SCALE GENOMIC DNA]</scope>
    <source>
        <strain evidence="9">NP_5</strain>
    </source>
</reference>
<dbReference type="Proteomes" id="UP000320393">
    <property type="component" value="Unassembled WGS sequence"/>
</dbReference>
<keyword evidence="3" id="KW-1003">Cell membrane</keyword>
<evidence type="ECO:0000313" key="10">
    <source>
        <dbReference type="Proteomes" id="UP000320393"/>
    </source>
</evidence>
<sequence>MSLLNYALRRTGQTLPVALLVTVLIFLLVKLLPGDPASAILGDRASDAAVRALHRQWGMDRPLWQQYATYMRNLVTGDLGESLRFHTPVADLLPRRATVTLFLVLYSTVLSILIAVPLAVVAARHRDRWPDQLVRGLITLPLASPAFWIGIILLIVFALRLGWLPASGYGAGFVGHMRHLFLPALTLSNAFIAVLTRNLRSALIDVQETTFVDFARAKGLDPGAVLFRHVLRAALLPVVTLIGVRTSYAIGGSVVIETVFALPGLGSWMVDSIFARDYMVVQTLTLAFALGAIVINLATDLVYPLLDPRVRMG</sequence>
<dbReference type="InterPro" id="IPR035906">
    <property type="entry name" value="MetI-like_sf"/>
</dbReference>
<keyword evidence="4 7" id="KW-0812">Transmembrane</keyword>
<evidence type="ECO:0000256" key="6">
    <source>
        <dbReference type="ARBA" id="ARBA00023136"/>
    </source>
</evidence>
<comment type="similarity">
    <text evidence="7">Belongs to the binding-protein-dependent transport system permease family.</text>
</comment>
<keyword evidence="5 7" id="KW-1133">Transmembrane helix</keyword>
<evidence type="ECO:0000259" key="8">
    <source>
        <dbReference type="PROSITE" id="PS50928"/>
    </source>
</evidence>
<keyword evidence="2 7" id="KW-0813">Transport</keyword>
<dbReference type="InterPro" id="IPR000515">
    <property type="entry name" value="MetI-like"/>
</dbReference>
<dbReference type="PROSITE" id="PS50928">
    <property type="entry name" value="ABC_TM1"/>
    <property type="match status" value="1"/>
</dbReference>
<dbReference type="AlphaFoldDB" id="A0A537LU29"/>